<evidence type="ECO:0000313" key="4">
    <source>
        <dbReference type="EMBL" id="ORZ17154.1"/>
    </source>
</evidence>
<dbReference type="EMBL" id="MCGE01000010">
    <property type="protein sequence ID" value="ORZ17154.1"/>
    <property type="molecule type" value="Genomic_DNA"/>
</dbReference>
<dbReference type="Proteomes" id="UP000193560">
    <property type="component" value="Unassembled WGS sequence"/>
</dbReference>
<organism evidence="4 5">
    <name type="scientific">Absidia repens</name>
    <dbReference type="NCBI Taxonomy" id="90262"/>
    <lineage>
        <taxon>Eukaryota</taxon>
        <taxon>Fungi</taxon>
        <taxon>Fungi incertae sedis</taxon>
        <taxon>Mucoromycota</taxon>
        <taxon>Mucoromycotina</taxon>
        <taxon>Mucoromycetes</taxon>
        <taxon>Mucorales</taxon>
        <taxon>Cunninghamellaceae</taxon>
        <taxon>Absidia</taxon>
    </lineage>
</organism>
<dbReference type="STRING" id="90262.A0A1X2IIQ1"/>
<reference evidence="4 5" key="1">
    <citation type="submission" date="2016-07" db="EMBL/GenBank/DDBJ databases">
        <title>Pervasive Adenine N6-methylation of Active Genes in Fungi.</title>
        <authorList>
            <consortium name="DOE Joint Genome Institute"/>
            <person name="Mondo S.J."/>
            <person name="Dannebaum R.O."/>
            <person name="Kuo R.C."/>
            <person name="Labutti K."/>
            <person name="Haridas S."/>
            <person name="Kuo A."/>
            <person name="Salamov A."/>
            <person name="Ahrendt S.R."/>
            <person name="Lipzen A."/>
            <person name="Sullivan W."/>
            <person name="Andreopoulos W.B."/>
            <person name="Clum A."/>
            <person name="Lindquist E."/>
            <person name="Daum C."/>
            <person name="Ramamoorthy G.K."/>
            <person name="Gryganskyi A."/>
            <person name="Culley D."/>
            <person name="Magnuson J.K."/>
            <person name="James T.Y."/>
            <person name="O'Malley M.A."/>
            <person name="Stajich J.E."/>
            <person name="Spatafora J.W."/>
            <person name="Visel A."/>
            <person name="Grigoriev I.V."/>
        </authorList>
    </citation>
    <scope>NUCLEOTIDE SEQUENCE [LARGE SCALE GENOMIC DNA]</scope>
    <source>
        <strain evidence="4 5">NRRL 1336</strain>
    </source>
</reference>
<keyword evidence="5" id="KW-1185">Reference proteome</keyword>
<dbReference type="InterPro" id="IPR036291">
    <property type="entry name" value="NAD(P)-bd_dom_sf"/>
</dbReference>
<comment type="caution">
    <text evidence="4">The sequence shown here is derived from an EMBL/GenBank/DDBJ whole genome shotgun (WGS) entry which is preliminary data.</text>
</comment>
<dbReference type="PANTHER" id="PTHR14097">
    <property type="entry name" value="OXIDOREDUCTASE HTATIP2"/>
    <property type="match status" value="1"/>
</dbReference>
<dbReference type="AlphaFoldDB" id="A0A1X2IIQ1"/>
<dbReference type="SUPFAM" id="SSF51735">
    <property type="entry name" value="NAD(P)-binding Rossmann-fold domains"/>
    <property type="match status" value="1"/>
</dbReference>
<accession>A0A1X2IIQ1</accession>
<dbReference type="InterPro" id="IPR016040">
    <property type="entry name" value="NAD(P)-bd_dom"/>
</dbReference>
<dbReference type="Pfam" id="PF13460">
    <property type="entry name" value="NAD_binding_10"/>
    <property type="match status" value="1"/>
</dbReference>
<comment type="subcellular location">
    <subcellularLocation>
        <location evidence="1">Mitochondrion outer membrane</location>
        <topology evidence="1">Peripheral membrane protein</topology>
    </subcellularLocation>
</comment>
<gene>
    <name evidence="4" type="ORF">BCR42DRAFT_414023</name>
</gene>
<feature type="domain" description="NAD(P)-binding" evidence="3">
    <location>
        <begin position="19"/>
        <end position="184"/>
    </location>
</feature>
<dbReference type="GO" id="GO:0005741">
    <property type="term" value="C:mitochondrial outer membrane"/>
    <property type="evidence" value="ECO:0007669"/>
    <property type="project" value="UniProtKB-SubCell"/>
</dbReference>
<evidence type="ECO:0000256" key="2">
    <source>
        <dbReference type="ARBA" id="ARBA00006617"/>
    </source>
</evidence>
<evidence type="ECO:0000256" key="1">
    <source>
        <dbReference type="ARBA" id="ARBA00004450"/>
    </source>
</evidence>
<protein>
    <recommendedName>
        <fullName evidence="3">NAD(P)-binding domain-containing protein</fullName>
    </recommendedName>
</protein>
<evidence type="ECO:0000259" key="3">
    <source>
        <dbReference type="Pfam" id="PF13460"/>
    </source>
</evidence>
<name>A0A1X2IIQ1_9FUNG</name>
<dbReference type="Gene3D" id="3.40.50.720">
    <property type="entry name" value="NAD(P)-binding Rossmann-like Domain"/>
    <property type="match status" value="1"/>
</dbReference>
<proteinExistence type="inferred from homology"/>
<comment type="similarity">
    <text evidence="2">Belongs to the FMP52 family.</text>
</comment>
<dbReference type="OrthoDB" id="430436at2759"/>
<dbReference type="GO" id="GO:0051170">
    <property type="term" value="P:import into nucleus"/>
    <property type="evidence" value="ECO:0007669"/>
    <property type="project" value="TreeGrafter"/>
</dbReference>
<evidence type="ECO:0000313" key="5">
    <source>
        <dbReference type="Proteomes" id="UP000193560"/>
    </source>
</evidence>
<dbReference type="PANTHER" id="PTHR14097:SF7">
    <property type="entry name" value="OXIDOREDUCTASE HTATIP2"/>
    <property type="match status" value="1"/>
</dbReference>
<sequence length="263" mass="28452">MSAENTNDNSTMKNALVFGATGAVGKALLKDLLKNGSYAKVVAAGRRKVELDDTIPQDKLVQTTLDFDNLEASRESFRNVDDVYCCLGTTRKTAGSAENFRKIDQEYVVESAKIVAEENPIKTNTTTTNGTTGPKSPVHFLYCSSAGANKDSWFLYPQSKGQTEERISQAGFDKVSIFRPGALEVVEPRPEFRPAESMIGLFTKLNHACNLHMAISVSNVGRAMHLAATSPSSLPANVKYSANETSGSKVSIITNKDMDGMAL</sequence>